<dbReference type="RefSeq" id="WP_106121460.1">
    <property type="nucleotide sequence ID" value="NZ_PVTY01000001.1"/>
</dbReference>
<feature type="domain" description="Major facilitator superfamily (MFS) profile" evidence="8">
    <location>
        <begin position="11"/>
        <end position="390"/>
    </location>
</feature>
<dbReference type="CDD" id="cd17325">
    <property type="entry name" value="MFS_MdtG_SLC18_like"/>
    <property type="match status" value="1"/>
</dbReference>
<feature type="transmembrane region" description="Helical" evidence="7">
    <location>
        <begin position="301"/>
        <end position="324"/>
    </location>
</feature>
<feature type="transmembrane region" description="Helical" evidence="7">
    <location>
        <begin position="77"/>
        <end position="95"/>
    </location>
</feature>
<dbReference type="OrthoDB" id="3285241at2"/>
<dbReference type="InterPro" id="IPR036259">
    <property type="entry name" value="MFS_trans_sf"/>
</dbReference>
<protein>
    <submittedName>
        <fullName evidence="9">Putative MFS family arabinose efflux permease</fullName>
    </submittedName>
</protein>
<sequence length="404" mass="41054">MTTAHSPRRQILLGALLPAFIFSVGAGAMIPILAPFAVERGATLAVAGIIAAMLPLGQILADLPAGALAARVGDRRAMLLAAGAAAIGFLAAGLAPSLVTLGAAVALVGAANAVFHLARHSYLTEVTPVHQRARVLSTLGGVHRIGQFIGPFLGAGVILLGDLRAVFLLALLTAVAAGVTVLLAAEIDTRPERAPGVARAGFGTVIGTHRDLLLTLGVASMLVGAIRGARQQVLPLWGEHIGLDPTTISLLFGLAGGIDMLLFYPAGKIMDRFGRLWIGVPSMVCLGLAMALVPLAHSVPVLAGVAVLLGVSNGLGSGVMMTIASDIAPADARPQFLGAWRLMQDLGIAAGPLTLAAGAALGSLAAGIWVASAMGPLASAGLLRWLPRYSVHASRRTRRAAGLE</sequence>
<keyword evidence="4 7" id="KW-0812">Transmembrane</keyword>
<dbReference type="PANTHER" id="PTHR23517">
    <property type="entry name" value="RESISTANCE PROTEIN MDTM, PUTATIVE-RELATED-RELATED"/>
    <property type="match status" value="1"/>
</dbReference>
<feature type="transmembrane region" description="Helical" evidence="7">
    <location>
        <begin position="246"/>
        <end position="264"/>
    </location>
</feature>
<dbReference type="Proteomes" id="UP000238217">
    <property type="component" value="Unassembled WGS sequence"/>
</dbReference>
<dbReference type="SUPFAM" id="SSF103473">
    <property type="entry name" value="MFS general substrate transporter"/>
    <property type="match status" value="1"/>
</dbReference>
<dbReference type="Pfam" id="PF07690">
    <property type="entry name" value="MFS_1"/>
    <property type="match status" value="1"/>
</dbReference>
<feature type="transmembrane region" description="Helical" evidence="7">
    <location>
        <begin position="345"/>
        <end position="362"/>
    </location>
</feature>
<dbReference type="Gene3D" id="1.20.1250.20">
    <property type="entry name" value="MFS general substrate transporter like domains"/>
    <property type="match status" value="2"/>
</dbReference>
<comment type="subcellular location">
    <subcellularLocation>
        <location evidence="1">Cell membrane</location>
        <topology evidence="1">Multi-pass membrane protein</topology>
    </subcellularLocation>
</comment>
<feature type="transmembrane region" description="Helical" evidence="7">
    <location>
        <begin position="12"/>
        <end position="38"/>
    </location>
</feature>
<dbReference type="InterPro" id="IPR050171">
    <property type="entry name" value="MFS_Transporters"/>
</dbReference>
<keyword evidence="2" id="KW-0813">Transport</keyword>
<feature type="transmembrane region" description="Helical" evidence="7">
    <location>
        <begin position="166"/>
        <end position="185"/>
    </location>
</feature>
<evidence type="ECO:0000256" key="6">
    <source>
        <dbReference type="ARBA" id="ARBA00023136"/>
    </source>
</evidence>
<keyword evidence="5 7" id="KW-1133">Transmembrane helix</keyword>
<reference evidence="9 10" key="1">
    <citation type="submission" date="2018-03" db="EMBL/GenBank/DDBJ databases">
        <title>Comparative analysis of microorganisms from saline springs in Andes Mountain Range, Colombia.</title>
        <authorList>
            <person name="Rubin E."/>
        </authorList>
    </citation>
    <scope>NUCLEOTIDE SEQUENCE [LARGE SCALE GENOMIC DNA]</scope>
    <source>
        <strain evidence="9 10">CG 35</strain>
    </source>
</reference>
<gene>
    <name evidence="9" type="ORF">BCL67_10129</name>
</gene>
<name>A0A2T0YSF1_9MICC</name>
<evidence type="ECO:0000256" key="3">
    <source>
        <dbReference type="ARBA" id="ARBA00022475"/>
    </source>
</evidence>
<dbReference type="InterPro" id="IPR011701">
    <property type="entry name" value="MFS"/>
</dbReference>
<evidence type="ECO:0000256" key="1">
    <source>
        <dbReference type="ARBA" id="ARBA00004651"/>
    </source>
</evidence>
<keyword evidence="3" id="KW-1003">Cell membrane</keyword>
<evidence type="ECO:0000256" key="4">
    <source>
        <dbReference type="ARBA" id="ARBA00022692"/>
    </source>
</evidence>
<accession>A0A2T0YSF1</accession>
<evidence type="ECO:0000259" key="8">
    <source>
        <dbReference type="PROSITE" id="PS50850"/>
    </source>
</evidence>
<evidence type="ECO:0000256" key="7">
    <source>
        <dbReference type="SAM" id="Phobius"/>
    </source>
</evidence>
<dbReference type="GO" id="GO:0005886">
    <property type="term" value="C:plasma membrane"/>
    <property type="evidence" value="ECO:0007669"/>
    <property type="project" value="UniProtKB-SubCell"/>
</dbReference>
<dbReference type="GO" id="GO:0022857">
    <property type="term" value="F:transmembrane transporter activity"/>
    <property type="evidence" value="ECO:0007669"/>
    <property type="project" value="InterPro"/>
</dbReference>
<organism evidence="9 10">
    <name type="scientific">Nesterenkonia sandarakina</name>
    <dbReference type="NCBI Taxonomy" id="272918"/>
    <lineage>
        <taxon>Bacteria</taxon>
        <taxon>Bacillati</taxon>
        <taxon>Actinomycetota</taxon>
        <taxon>Actinomycetes</taxon>
        <taxon>Micrococcales</taxon>
        <taxon>Micrococcaceae</taxon>
        <taxon>Nesterenkonia</taxon>
    </lineage>
</organism>
<evidence type="ECO:0000313" key="9">
    <source>
        <dbReference type="EMBL" id="PRZ18723.1"/>
    </source>
</evidence>
<feature type="transmembrane region" description="Helical" evidence="7">
    <location>
        <begin position="276"/>
        <end position="295"/>
    </location>
</feature>
<evidence type="ECO:0000313" key="10">
    <source>
        <dbReference type="Proteomes" id="UP000238217"/>
    </source>
</evidence>
<comment type="caution">
    <text evidence="9">The sequence shown here is derived from an EMBL/GenBank/DDBJ whole genome shotgun (WGS) entry which is preliminary data.</text>
</comment>
<dbReference type="InterPro" id="IPR020846">
    <property type="entry name" value="MFS_dom"/>
</dbReference>
<dbReference type="PROSITE" id="PS50850">
    <property type="entry name" value="MFS"/>
    <property type="match status" value="1"/>
</dbReference>
<proteinExistence type="predicted"/>
<keyword evidence="10" id="KW-1185">Reference proteome</keyword>
<keyword evidence="6 7" id="KW-0472">Membrane</keyword>
<dbReference type="PANTHER" id="PTHR23517:SF2">
    <property type="entry name" value="MULTIDRUG RESISTANCE PROTEIN MDTH"/>
    <property type="match status" value="1"/>
</dbReference>
<dbReference type="EMBL" id="PVTY01000001">
    <property type="protein sequence ID" value="PRZ18723.1"/>
    <property type="molecule type" value="Genomic_DNA"/>
</dbReference>
<evidence type="ECO:0000256" key="5">
    <source>
        <dbReference type="ARBA" id="ARBA00022989"/>
    </source>
</evidence>
<dbReference type="AlphaFoldDB" id="A0A2T0YSF1"/>
<feature type="transmembrane region" description="Helical" evidence="7">
    <location>
        <begin position="44"/>
        <end position="65"/>
    </location>
</feature>
<evidence type="ECO:0000256" key="2">
    <source>
        <dbReference type="ARBA" id="ARBA00022448"/>
    </source>
</evidence>